<evidence type="ECO:0000313" key="1">
    <source>
        <dbReference type="EnsemblPlants" id="cds.novel_model_1842_5bd9a17a"/>
    </source>
</evidence>
<dbReference type="AlphaFoldDB" id="A0A803QVD8"/>
<evidence type="ECO:0000313" key="2">
    <source>
        <dbReference type="Proteomes" id="UP000596661"/>
    </source>
</evidence>
<protein>
    <submittedName>
        <fullName evidence="1">Uncharacterized protein</fullName>
    </submittedName>
</protein>
<sequence>MGVLGRRGRLFGQYRMGHDRGVGTLAWCWHLATHATLVTSDKVSVGVGICLTMVGTYGQCEYLG</sequence>
<dbReference type="Proteomes" id="UP000596661">
    <property type="component" value="Chromosome 1"/>
</dbReference>
<dbReference type="EMBL" id="UZAU01000056">
    <property type="status" value="NOT_ANNOTATED_CDS"/>
    <property type="molecule type" value="Genomic_DNA"/>
</dbReference>
<reference evidence="1" key="2">
    <citation type="submission" date="2021-03" db="UniProtKB">
        <authorList>
            <consortium name="EnsemblPlants"/>
        </authorList>
    </citation>
    <scope>IDENTIFICATION</scope>
</reference>
<keyword evidence="2" id="KW-1185">Reference proteome</keyword>
<proteinExistence type="predicted"/>
<name>A0A803QVD8_CANSA</name>
<reference evidence="1" key="1">
    <citation type="submission" date="2018-11" db="EMBL/GenBank/DDBJ databases">
        <authorList>
            <person name="Grassa J C."/>
        </authorList>
    </citation>
    <scope>NUCLEOTIDE SEQUENCE [LARGE SCALE GENOMIC DNA]</scope>
</reference>
<dbReference type="Gramene" id="novel_model_1842_5bd9a17a">
    <property type="protein sequence ID" value="cds.novel_model_1842_5bd9a17a"/>
    <property type="gene ID" value="novel_gene_1007_5bd9a17a"/>
</dbReference>
<dbReference type="EnsemblPlants" id="novel_model_1842_5bd9a17a">
    <property type="protein sequence ID" value="cds.novel_model_1842_5bd9a17a"/>
    <property type="gene ID" value="novel_gene_1007_5bd9a17a"/>
</dbReference>
<accession>A0A803QVD8</accession>
<organism evidence="1 2">
    <name type="scientific">Cannabis sativa</name>
    <name type="common">Hemp</name>
    <name type="synonym">Marijuana</name>
    <dbReference type="NCBI Taxonomy" id="3483"/>
    <lineage>
        <taxon>Eukaryota</taxon>
        <taxon>Viridiplantae</taxon>
        <taxon>Streptophyta</taxon>
        <taxon>Embryophyta</taxon>
        <taxon>Tracheophyta</taxon>
        <taxon>Spermatophyta</taxon>
        <taxon>Magnoliopsida</taxon>
        <taxon>eudicotyledons</taxon>
        <taxon>Gunneridae</taxon>
        <taxon>Pentapetalae</taxon>
        <taxon>rosids</taxon>
        <taxon>fabids</taxon>
        <taxon>Rosales</taxon>
        <taxon>Cannabaceae</taxon>
        <taxon>Cannabis</taxon>
    </lineage>
</organism>